<dbReference type="EMBL" id="LT629751">
    <property type="protein sequence ID" value="SDR88819.1"/>
    <property type="molecule type" value="Genomic_DNA"/>
</dbReference>
<evidence type="ECO:0000256" key="6">
    <source>
        <dbReference type="RuleBase" id="RU364043"/>
    </source>
</evidence>
<dbReference type="PANTHER" id="PTHR43222:SF11">
    <property type="entry name" value="PHOSPHATASE NUDJ"/>
    <property type="match status" value="1"/>
</dbReference>
<evidence type="ECO:0000313" key="9">
    <source>
        <dbReference type="Proteomes" id="UP000243359"/>
    </source>
</evidence>
<dbReference type="Gene3D" id="3.90.79.10">
    <property type="entry name" value="Nucleoside Triphosphate Pyrophosphohydrolase"/>
    <property type="match status" value="1"/>
</dbReference>
<reference evidence="9" key="1">
    <citation type="submission" date="2016-10" db="EMBL/GenBank/DDBJ databases">
        <authorList>
            <person name="Varghese N."/>
            <person name="Submissions S."/>
        </authorList>
    </citation>
    <scope>NUCLEOTIDE SEQUENCE [LARGE SCALE GENOMIC DNA]</scope>
    <source>
        <strain evidence="9">KCTC 32247</strain>
    </source>
</reference>
<evidence type="ECO:0000313" key="8">
    <source>
        <dbReference type="EMBL" id="SDR88819.1"/>
    </source>
</evidence>
<sequence>MKRFIPHVTVATVVEDQGRFLLVEEHAEGRVVLNQPAGHLEADESLPQAALRETLEETGWEVELTGVTGIYLYTAPTNGVTYQRVCFAARPLRHRPELQLDDGIIGPRWLTRAELEERREQWRSALVPRCIDDYLAGGCYPLELIREPALLPTDQQAGTPSSRDGRQT</sequence>
<comment type="cofactor">
    <cofactor evidence="1 6">
        <name>Mg(2+)</name>
        <dbReference type="ChEBI" id="CHEBI:18420"/>
    </cofactor>
</comment>
<dbReference type="PROSITE" id="PS51462">
    <property type="entry name" value="NUDIX"/>
    <property type="match status" value="1"/>
</dbReference>
<dbReference type="CDD" id="cd03675">
    <property type="entry name" value="NUDIX_Hydrolase"/>
    <property type="match status" value="1"/>
</dbReference>
<gene>
    <name evidence="6" type="primary">nudJ</name>
    <name evidence="8" type="ORF">SAMN05216221_0573</name>
</gene>
<protein>
    <recommendedName>
        <fullName evidence="4 6">Phosphatase NudJ</fullName>
        <ecNumber evidence="6">3.6.1.-</ecNumber>
    </recommendedName>
</protein>
<dbReference type="OrthoDB" id="8594221at2"/>
<dbReference type="GO" id="GO:0017111">
    <property type="term" value="F:ribonucleoside triphosphate phosphatase activity"/>
    <property type="evidence" value="ECO:0007669"/>
    <property type="project" value="InterPro"/>
</dbReference>
<proteinExistence type="inferred from homology"/>
<evidence type="ECO:0000259" key="7">
    <source>
        <dbReference type="PROSITE" id="PS51462"/>
    </source>
</evidence>
<evidence type="ECO:0000256" key="4">
    <source>
        <dbReference type="ARBA" id="ARBA00015552"/>
    </source>
</evidence>
<dbReference type="EC" id="3.6.1.-" evidence="6"/>
<dbReference type="InterPro" id="IPR033713">
    <property type="entry name" value="NudJ"/>
</dbReference>
<name>A0A1H1MSE8_9PSED</name>
<dbReference type="PROSITE" id="PS00893">
    <property type="entry name" value="NUDIX_BOX"/>
    <property type="match status" value="1"/>
</dbReference>
<keyword evidence="5 6" id="KW-0378">Hydrolase</keyword>
<dbReference type="Pfam" id="PF00293">
    <property type="entry name" value="NUDIX"/>
    <property type="match status" value="1"/>
</dbReference>
<accession>A0A1H1MSE8</accession>
<keyword evidence="6" id="KW-0460">Magnesium</keyword>
<evidence type="ECO:0000256" key="2">
    <source>
        <dbReference type="ARBA" id="ARBA00007608"/>
    </source>
</evidence>
<comment type="subunit">
    <text evidence="3 6">Monomer.</text>
</comment>
<dbReference type="SUPFAM" id="SSF55811">
    <property type="entry name" value="Nudix"/>
    <property type="match status" value="1"/>
</dbReference>
<keyword evidence="9" id="KW-1185">Reference proteome</keyword>
<dbReference type="GO" id="GO:0004787">
    <property type="term" value="F:thiamine diphosphate phosphatase activity"/>
    <property type="evidence" value="ECO:0007669"/>
    <property type="project" value="InterPro"/>
</dbReference>
<dbReference type="InterPro" id="IPR015797">
    <property type="entry name" value="NUDIX_hydrolase-like_dom_sf"/>
</dbReference>
<dbReference type="InterPro" id="IPR000086">
    <property type="entry name" value="NUDIX_hydrolase_dom"/>
</dbReference>
<dbReference type="AlphaFoldDB" id="A0A1H1MSE8"/>
<evidence type="ECO:0000256" key="3">
    <source>
        <dbReference type="ARBA" id="ARBA00011245"/>
    </source>
</evidence>
<dbReference type="RefSeq" id="WP_090347526.1">
    <property type="nucleotide sequence ID" value="NZ_LT629751.1"/>
</dbReference>
<evidence type="ECO:0000256" key="1">
    <source>
        <dbReference type="ARBA" id="ARBA00001946"/>
    </source>
</evidence>
<dbReference type="Proteomes" id="UP000243359">
    <property type="component" value="Chromosome I"/>
</dbReference>
<dbReference type="PANTHER" id="PTHR43222">
    <property type="entry name" value="NUDIX HYDROLASE 23"/>
    <property type="match status" value="1"/>
</dbReference>
<dbReference type="STRING" id="1392877.SAMN05216221_0573"/>
<comment type="similarity">
    <text evidence="2 6">Belongs to the Nudix hydrolase family. NudJ subfamily.</text>
</comment>
<feature type="domain" description="Nudix hydrolase" evidence="7">
    <location>
        <begin position="5"/>
        <end position="132"/>
    </location>
</feature>
<evidence type="ECO:0000256" key="5">
    <source>
        <dbReference type="ARBA" id="ARBA00022801"/>
    </source>
</evidence>
<dbReference type="InterPro" id="IPR020084">
    <property type="entry name" value="NUDIX_hydrolase_CS"/>
</dbReference>
<organism evidence="8 9">
    <name type="scientific">Pseudomonas oryzae</name>
    <dbReference type="NCBI Taxonomy" id="1392877"/>
    <lineage>
        <taxon>Bacteria</taxon>
        <taxon>Pseudomonadati</taxon>
        <taxon>Pseudomonadota</taxon>
        <taxon>Gammaproteobacteria</taxon>
        <taxon>Pseudomonadales</taxon>
        <taxon>Pseudomonadaceae</taxon>
        <taxon>Pseudomonas</taxon>
    </lineage>
</organism>
<dbReference type="GO" id="GO:0017110">
    <property type="term" value="F:nucleoside diphosphate phosphatase activity"/>
    <property type="evidence" value="ECO:0007669"/>
    <property type="project" value="InterPro"/>
</dbReference>